<organism evidence="18 19">
    <name type="scientific">Thelohanellus kitauei</name>
    <name type="common">Myxosporean</name>
    <dbReference type="NCBI Taxonomy" id="669202"/>
    <lineage>
        <taxon>Eukaryota</taxon>
        <taxon>Metazoa</taxon>
        <taxon>Cnidaria</taxon>
        <taxon>Myxozoa</taxon>
        <taxon>Myxosporea</taxon>
        <taxon>Bivalvulida</taxon>
        <taxon>Platysporina</taxon>
        <taxon>Myxobolidae</taxon>
        <taxon>Thelohanellus</taxon>
    </lineage>
</organism>
<keyword evidence="6" id="KW-0479">Metal-binding</keyword>
<dbReference type="InterPro" id="IPR032106">
    <property type="entry name" value="2-oxogl_dehyd_N"/>
</dbReference>
<feature type="domain" description="Transketolase-like pyrimidine-binding" evidence="17">
    <location>
        <begin position="617"/>
        <end position="831"/>
    </location>
</feature>
<keyword evidence="7" id="KW-0460">Magnesium</keyword>
<evidence type="ECO:0000256" key="11">
    <source>
        <dbReference type="ARBA" id="ARBA00023128"/>
    </source>
</evidence>
<dbReference type="CDD" id="cd02016">
    <property type="entry name" value="TPP_E1_OGDC_like"/>
    <property type="match status" value="1"/>
</dbReference>
<dbReference type="GO" id="GO:0046872">
    <property type="term" value="F:metal ion binding"/>
    <property type="evidence" value="ECO:0007669"/>
    <property type="project" value="UniProtKB-KW"/>
</dbReference>
<accession>A0A0C2MGM1</accession>
<comment type="subcellular location">
    <subcellularLocation>
        <location evidence="3">Mitochondrion</location>
    </subcellularLocation>
</comment>
<dbReference type="Gene3D" id="3.40.50.12470">
    <property type="match status" value="1"/>
</dbReference>
<protein>
    <recommendedName>
        <fullName evidence="15">2-oxoglutarate dehydrogenase, mitochondrial</fullName>
        <ecNumber evidence="5">1.2.4.2</ecNumber>
    </recommendedName>
    <alternativeName>
        <fullName evidence="16">2-oxoglutarate dehydrogenase complex component E1</fullName>
    </alternativeName>
    <alternativeName>
        <fullName evidence="13">Alpha-ketoglutarate dehydrogenase</fullName>
    </alternativeName>
</protein>
<sequence>MFRFVSTSVSGTSLFSRTRKGAYVSTRHASFLSGANASYIDELFDEWKKDPNSVHKSWDLLFRASEKGVNLESYLSPLNSSVVNKNAQIASSNQPVSTQQIIDQVNVNGLIQSYQFHGHKQAKTDPFGGEFDAFHTERTSLEISHWNLSNEHMDKAFLLPRTTFIGAGKTHMTLREILERLTKIYASSIGIEYSHVDSLEQVEWIQRRFETREDKISAEDHKRVLNRIVRATVFERYCAKKYPSEKRFGLEGCETLIPLLSEIEDSSSSVGVERIFYGMAHRGRLNVLTNVCGQTPEHIFMRFIDHLEMEGACSSDVKYHLGVSRDLVNSKTGKPIHISLIANPSHLEAVNPIVKGRTKAEQYLRQDPKGDKIMSVLIHGDAAFAGQGVVYETIGMSQLENYSVGGTIHVIANNQIGFTTDPESSRSSRYCTEVGKISSAPILHVNADDPEAVCFVARLASDFRNTFKRDVVIDLIGYRRSGHNEGDNPAFTQPIMYEIISKRPDALALYTKKLVESQIIDEGTIKNEITSYEKYLDDQFANAQKATAVVNKVWIDSPWKGFFSDKPLLTSKPTGFTLDKIIEYEKFCCKLPDGFSINSAIKRIHNQRLEMLSQNTIDWAMGEIAAISSLVTSGVHVRLSGQDVERGTFSHRHHVLHDSLIKGVKYCALSHLDPNQELYTVCNSHLSEFGVLGYEHGYSMAGPNILAIWEAQFGDFSNNAQAIIDQFISSGEDKWIRQSGLVMLLPHGYDGQGPEHSSARLERYLQLTREDPDTFPSYSKDTFEGEQLYNCNYIVANPTTPANLFHILRRQVSFSFRKPLIIMSPKNLLRHPMARSKLSEIDQGTHFKRIIEDGGVCQKDCRKVKRHIFCSGKIYYELFEMRKNEKLDDVVAITRIEQLSPFPFDLIQSEIAKYPNSDLMYVQEEPKNQGAYYHVKPLIQVSCKFSKALKFSGREVSASPATGSKHRHTMEQSSLLEKAFQF</sequence>
<evidence type="ECO:0000256" key="14">
    <source>
        <dbReference type="ARBA" id="ARBA00037426"/>
    </source>
</evidence>
<dbReference type="Proteomes" id="UP000031668">
    <property type="component" value="Unassembled WGS sequence"/>
</dbReference>
<evidence type="ECO:0000256" key="13">
    <source>
        <dbReference type="ARBA" id="ARBA00030680"/>
    </source>
</evidence>
<dbReference type="AlphaFoldDB" id="A0A0C2MGM1"/>
<evidence type="ECO:0000256" key="12">
    <source>
        <dbReference type="ARBA" id="ARBA00023152"/>
    </source>
</evidence>
<keyword evidence="12" id="KW-0324">Glycolysis</keyword>
<dbReference type="InterPro" id="IPR029061">
    <property type="entry name" value="THDP-binding"/>
</dbReference>
<dbReference type="Pfam" id="PF00676">
    <property type="entry name" value="E1_dh"/>
    <property type="match status" value="1"/>
</dbReference>
<evidence type="ECO:0000256" key="8">
    <source>
        <dbReference type="ARBA" id="ARBA00022946"/>
    </source>
</evidence>
<dbReference type="Pfam" id="PF16078">
    <property type="entry name" value="2-oxogl_dehyd_N"/>
    <property type="match status" value="1"/>
</dbReference>
<evidence type="ECO:0000256" key="5">
    <source>
        <dbReference type="ARBA" id="ARBA00012280"/>
    </source>
</evidence>
<dbReference type="NCBIfam" id="NF006914">
    <property type="entry name" value="PRK09404.1"/>
    <property type="match status" value="1"/>
</dbReference>
<dbReference type="GO" id="GO:0045252">
    <property type="term" value="C:oxoglutarate dehydrogenase complex"/>
    <property type="evidence" value="ECO:0007669"/>
    <property type="project" value="TreeGrafter"/>
</dbReference>
<dbReference type="Pfam" id="PF16870">
    <property type="entry name" value="OxoGdeHyase_C"/>
    <property type="match status" value="1"/>
</dbReference>
<comment type="function">
    <text evidence="14">The 2-oxoglutarate dehydrogenase complex catalyzes the overall conversion of 2-oxoglutarate to succinyl-CoA and CO(2). It contains multiple copies of three enzymatic components: 2-oxoglutarate dehydrogenase (E1), dihydrolipoamide succinyltransferase (E2) and lipoamide dehydrogenase (E3).</text>
</comment>
<dbReference type="GO" id="GO:0005739">
    <property type="term" value="C:mitochondrion"/>
    <property type="evidence" value="ECO:0007669"/>
    <property type="project" value="UniProtKB-SubCell"/>
</dbReference>
<evidence type="ECO:0000256" key="10">
    <source>
        <dbReference type="ARBA" id="ARBA00023052"/>
    </source>
</evidence>
<dbReference type="GO" id="GO:0006096">
    <property type="term" value="P:glycolytic process"/>
    <property type="evidence" value="ECO:0007669"/>
    <property type="project" value="UniProtKB-KW"/>
</dbReference>
<dbReference type="NCBIfam" id="TIGR00239">
    <property type="entry name" value="2oxo_dh_E1"/>
    <property type="match status" value="1"/>
</dbReference>
<name>A0A0C2MGM1_THEKT</name>
<dbReference type="NCBIfam" id="NF008907">
    <property type="entry name" value="PRK12270.1"/>
    <property type="match status" value="1"/>
</dbReference>
<proteinExistence type="inferred from homology"/>
<keyword evidence="19" id="KW-1185">Reference proteome</keyword>
<dbReference type="Gene3D" id="3.40.50.11610">
    <property type="entry name" value="Multifunctional 2-oxoglutarate metabolism enzyme, C-terminal domain"/>
    <property type="match status" value="1"/>
</dbReference>
<dbReference type="PIRSF" id="PIRSF000157">
    <property type="entry name" value="Oxoglu_dh_E1"/>
    <property type="match status" value="1"/>
</dbReference>
<dbReference type="OrthoDB" id="413077at2759"/>
<dbReference type="SUPFAM" id="SSF52518">
    <property type="entry name" value="Thiamin diphosphate-binding fold (THDP-binding)"/>
    <property type="match status" value="2"/>
</dbReference>
<evidence type="ECO:0000256" key="7">
    <source>
        <dbReference type="ARBA" id="ARBA00022842"/>
    </source>
</evidence>
<evidence type="ECO:0000256" key="6">
    <source>
        <dbReference type="ARBA" id="ARBA00022723"/>
    </source>
</evidence>
<keyword evidence="8" id="KW-0809">Transit peptide</keyword>
<evidence type="ECO:0000313" key="18">
    <source>
        <dbReference type="EMBL" id="KII63499.1"/>
    </source>
</evidence>
<comment type="similarity">
    <text evidence="4">Belongs to the alpha-ketoglutarate dehydrogenase family.</text>
</comment>
<evidence type="ECO:0000256" key="16">
    <source>
        <dbReference type="ARBA" id="ARBA00042984"/>
    </source>
</evidence>
<dbReference type="Gene3D" id="1.10.287.1150">
    <property type="entry name" value="TPP helical domain"/>
    <property type="match status" value="1"/>
</dbReference>
<dbReference type="InterPro" id="IPR005475">
    <property type="entry name" value="Transketolase-like_Pyr-bd"/>
</dbReference>
<dbReference type="InterPro" id="IPR042179">
    <property type="entry name" value="KGD_C_sf"/>
</dbReference>
<keyword evidence="11" id="KW-0496">Mitochondrion</keyword>
<dbReference type="GO" id="GO:0004591">
    <property type="term" value="F:oxoglutarate dehydrogenase (succinyl-transferring) activity"/>
    <property type="evidence" value="ECO:0007669"/>
    <property type="project" value="UniProtKB-EC"/>
</dbReference>
<comment type="cofactor">
    <cofactor evidence="1">
        <name>Mg(2+)</name>
        <dbReference type="ChEBI" id="CHEBI:18420"/>
    </cofactor>
</comment>
<dbReference type="EC" id="1.2.4.2" evidence="5"/>
<gene>
    <name evidence="18" type="ORF">RF11_01452</name>
</gene>
<dbReference type="GO" id="GO:0030976">
    <property type="term" value="F:thiamine pyrophosphate binding"/>
    <property type="evidence" value="ECO:0007669"/>
    <property type="project" value="InterPro"/>
</dbReference>
<keyword evidence="10" id="KW-0786">Thiamine pyrophosphate</keyword>
<dbReference type="InterPro" id="IPR031717">
    <property type="entry name" value="ODO-1/KGD_C"/>
</dbReference>
<evidence type="ECO:0000256" key="2">
    <source>
        <dbReference type="ARBA" id="ARBA00001964"/>
    </source>
</evidence>
<dbReference type="InterPro" id="IPR011603">
    <property type="entry name" value="2oxoglutarate_DH_E1"/>
</dbReference>
<keyword evidence="9" id="KW-0560">Oxidoreductase</keyword>
<comment type="caution">
    <text evidence="18">The sequence shown here is derived from an EMBL/GenBank/DDBJ whole genome shotgun (WGS) entry which is preliminary data.</text>
</comment>
<evidence type="ECO:0000259" key="17">
    <source>
        <dbReference type="SMART" id="SM00861"/>
    </source>
</evidence>
<evidence type="ECO:0000256" key="15">
    <source>
        <dbReference type="ARBA" id="ARBA00040267"/>
    </source>
</evidence>
<dbReference type="OMA" id="FRDFNEC"/>
<comment type="cofactor">
    <cofactor evidence="2">
        <name>thiamine diphosphate</name>
        <dbReference type="ChEBI" id="CHEBI:58937"/>
    </cofactor>
</comment>
<dbReference type="EMBL" id="JWZT01004662">
    <property type="protein sequence ID" value="KII63499.1"/>
    <property type="molecule type" value="Genomic_DNA"/>
</dbReference>
<dbReference type="PANTHER" id="PTHR23152">
    <property type="entry name" value="2-OXOGLUTARATE DEHYDROGENASE"/>
    <property type="match status" value="1"/>
</dbReference>
<evidence type="ECO:0000256" key="9">
    <source>
        <dbReference type="ARBA" id="ARBA00023002"/>
    </source>
</evidence>
<evidence type="ECO:0000256" key="4">
    <source>
        <dbReference type="ARBA" id="ARBA00006936"/>
    </source>
</evidence>
<evidence type="ECO:0000256" key="3">
    <source>
        <dbReference type="ARBA" id="ARBA00004173"/>
    </source>
</evidence>
<reference evidence="18 19" key="1">
    <citation type="journal article" date="2014" name="Genome Biol. Evol.">
        <title>The genome of the myxosporean Thelohanellus kitauei shows adaptations to nutrient acquisition within its fish host.</title>
        <authorList>
            <person name="Yang Y."/>
            <person name="Xiong J."/>
            <person name="Zhou Z."/>
            <person name="Huo F."/>
            <person name="Miao W."/>
            <person name="Ran C."/>
            <person name="Liu Y."/>
            <person name="Zhang J."/>
            <person name="Feng J."/>
            <person name="Wang M."/>
            <person name="Wang M."/>
            <person name="Wang L."/>
            <person name="Yao B."/>
        </authorList>
    </citation>
    <scope>NUCLEOTIDE SEQUENCE [LARGE SCALE GENOMIC DNA]</scope>
    <source>
        <strain evidence="18">Wuqing</strain>
    </source>
</reference>
<dbReference type="FunFam" id="3.40.50.12470:FF:000007">
    <property type="entry name" value="2-oxoglutarate dehydrogenase e1 mitochondrial"/>
    <property type="match status" value="1"/>
</dbReference>
<dbReference type="InterPro" id="IPR001017">
    <property type="entry name" value="DH_E1"/>
</dbReference>
<dbReference type="Pfam" id="PF02779">
    <property type="entry name" value="Transket_pyr"/>
    <property type="match status" value="1"/>
</dbReference>
<dbReference type="GO" id="GO:0006099">
    <property type="term" value="P:tricarboxylic acid cycle"/>
    <property type="evidence" value="ECO:0007669"/>
    <property type="project" value="TreeGrafter"/>
</dbReference>
<dbReference type="PANTHER" id="PTHR23152:SF4">
    <property type="entry name" value="2-OXOADIPATE DEHYDROGENASE COMPLEX COMPONENT E1"/>
    <property type="match status" value="1"/>
</dbReference>
<evidence type="ECO:0000313" key="19">
    <source>
        <dbReference type="Proteomes" id="UP000031668"/>
    </source>
</evidence>
<dbReference type="SMART" id="SM00861">
    <property type="entry name" value="Transket_pyr"/>
    <property type="match status" value="1"/>
</dbReference>
<dbReference type="Gene3D" id="3.40.50.970">
    <property type="match status" value="1"/>
</dbReference>
<evidence type="ECO:0000256" key="1">
    <source>
        <dbReference type="ARBA" id="ARBA00001946"/>
    </source>
</evidence>